<accession>A0A0G3H5N1</accession>
<gene>
    <name evidence="3" type="ORF">CTEST_03125</name>
</gene>
<feature type="region of interest" description="Disordered" evidence="1">
    <location>
        <begin position="30"/>
        <end position="209"/>
    </location>
</feature>
<keyword evidence="2" id="KW-1133">Transmembrane helix</keyword>
<feature type="compositionally biased region" description="Polar residues" evidence="1">
    <location>
        <begin position="30"/>
        <end position="47"/>
    </location>
</feature>
<reference evidence="4" key="2">
    <citation type="submission" date="2015-05" db="EMBL/GenBank/DDBJ databases">
        <title>Complete genome sequence of Corynebacterium testudinoris DSM 44614, recovered from necrotic lesions in the mouth of a tortoise.</title>
        <authorList>
            <person name="Ruckert C."/>
            <person name="Albersmeier A."/>
            <person name="Winkler A."/>
            <person name="Tauch A."/>
        </authorList>
    </citation>
    <scope>NUCLEOTIDE SEQUENCE [LARGE SCALE GENOMIC DNA]</scope>
    <source>
        <strain evidence="4">DSM 44614</strain>
    </source>
</reference>
<dbReference type="PATRIC" id="fig|136857.5.peg.618"/>
<keyword evidence="2" id="KW-0472">Membrane</keyword>
<evidence type="ECO:0000313" key="3">
    <source>
        <dbReference type="EMBL" id="AKK08080.1"/>
    </source>
</evidence>
<name>A0A0G3H5N1_9CORY</name>
<sequence length="209" mass="21901">MKADNRRVYLFIALGLIAAVFVGVAVWHTGSPSNPSRSDTATATPEVSTVAEASKTTTATPTSEEESTEKKPHNVATPIEGDPFLPPHAVVQQNPQPIVPTTVYRPPNVQAPTGQLDPSGPSIGDEPSTEPSLAPETSVTPESTSPWIPPETSAPATPSGTPDAPQAPQFTEPAPAPAEPAEAEPERAGMPPATGVPRQPLPWPFNLWF</sequence>
<keyword evidence="2" id="KW-0812">Transmembrane</keyword>
<evidence type="ECO:0000256" key="1">
    <source>
        <dbReference type="SAM" id="MobiDB-lite"/>
    </source>
</evidence>
<dbReference type="RefSeq" id="WP_052844281.1">
    <property type="nucleotide sequence ID" value="NZ_CP011545.1"/>
</dbReference>
<reference evidence="3 4" key="1">
    <citation type="journal article" date="2015" name="Genome Announc.">
        <title>Complete Genome Sequence of the Type Strain Corynebacterium testudinoris DSM 44614, Recovered from Necrotic Lesions in the Mouth of a Tortoise.</title>
        <authorList>
            <person name="Ruckert C."/>
            <person name="Kriete M."/>
            <person name="Jaenicke S."/>
            <person name="Winkler A."/>
            <person name="Tauch A."/>
        </authorList>
    </citation>
    <scope>NUCLEOTIDE SEQUENCE [LARGE SCALE GENOMIC DNA]</scope>
    <source>
        <strain evidence="3 4">DSM 44614</strain>
    </source>
</reference>
<dbReference type="Proteomes" id="UP000035540">
    <property type="component" value="Chromosome"/>
</dbReference>
<evidence type="ECO:0000256" key="2">
    <source>
        <dbReference type="SAM" id="Phobius"/>
    </source>
</evidence>
<organism evidence="3 4">
    <name type="scientific">Corynebacterium testudinoris</name>
    <dbReference type="NCBI Taxonomy" id="136857"/>
    <lineage>
        <taxon>Bacteria</taxon>
        <taxon>Bacillati</taxon>
        <taxon>Actinomycetota</taxon>
        <taxon>Actinomycetes</taxon>
        <taxon>Mycobacteriales</taxon>
        <taxon>Corynebacteriaceae</taxon>
        <taxon>Corynebacterium</taxon>
    </lineage>
</organism>
<dbReference type="AlphaFoldDB" id="A0A0G3H5N1"/>
<protein>
    <submittedName>
        <fullName evidence="3">Uncharacterized protein</fullName>
    </submittedName>
</protein>
<evidence type="ECO:0000313" key="4">
    <source>
        <dbReference type="Proteomes" id="UP000035540"/>
    </source>
</evidence>
<dbReference type="STRING" id="136857.CTEST_03125"/>
<feature type="transmembrane region" description="Helical" evidence="2">
    <location>
        <begin position="7"/>
        <end position="27"/>
    </location>
</feature>
<dbReference type="KEGG" id="cted:CTEST_03125"/>
<feature type="compositionally biased region" description="Low complexity" evidence="1">
    <location>
        <begin position="164"/>
        <end position="173"/>
    </location>
</feature>
<dbReference type="EMBL" id="CP011545">
    <property type="protein sequence ID" value="AKK08080.1"/>
    <property type="molecule type" value="Genomic_DNA"/>
</dbReference>
<dbReference type="OrthoDB" id="4428192at2"/>
<keyword evidence="4" id="KW-1185">Reference proteome</keyword>
<proteinExistence type="predicted"/>
<feature type="compositionally biased region" description="Polar residues" evidence="1">
    <location>
        <begin position="129"/>
        <end position="146"/>
    </location>
</feature>
<feature type="compositionally biased region" description="Low complexity" evidence="1">
    <location>
        <begin position="51"/>
        <end position="62"/>
    </location>
</feature>